<dbReference type="Proteomes" id="UP000053989">
    <property type="component" value="Unassembled WGS sequence"/>
</dbReference>
<dbReference type="InParanoid" id="A0A0C2YW97"/>
<dbReference type="AlphaFoldDB" id="A0A0C2YW97"/>
<feature type="non-terminal residue" evidence="1">
    <location>
        <position position="1"/>
    </location>
</feature>
<dbReference type="OrthoDB" id="3252425at2759"/>
<evidence type="ECO:0000313" key="2">
    <source>
        <dbReference type="Proteomes" id="UP000053989"/>
    </source>
</evidence>
<sequence length="180" mass="20591">LRHLAFKIIHLSTVLLPAWKKILEELGLVITLIPCDVVTRWNSLCNMLEYCAKHQEPIEKITAQHQDLRKFELAEDEWELVKQLCTVLKDTTLYFSRATPNLATMIPAMDHVHEQLSLFSCDQKYSPSIHMAVSLATKTLNRYYGLTDSSEVYHITVMTVPNPYLGLVNTLILVRPLPSS</sequence>
<keyword evidence="2" id="KW-1185">Reference proteome</keyword>
<proteinExistence type="predicted"/>
<dbReference type="HOGENOM" id="CLU_099691_1_0_1"/>
<reference evidence="2" key="2">
    <citation type="submission" date="2015-01" db="EMBL/GenBank/DDBJ databases">
        <title>Evolutionary Origins and Diversification of the Mycorrhizal Mutualists.</title>
        <authorList>
            <consortium name="DOE Joint Genome Institute"/>
            <consortium name="Mycorrhizal Genomics Consortium"/>
            <person name="Kohler A."/>
            <person name="Kuo A."/>
            <person name="Nagy L.G."/>
            <person name="Floudas D."/>
            <person name="Copeland A."/>
            <person name="Barry K.W."/>
            <person name="Cichocki N."/>
            <person name="Veneault-Fourrey C."/>
            <person name="LaButti K."/>
            <person name="Lindquist E.A."/>
            <person name="Lipzen A."/>
            <person name="Lundell T."/>
            <person name="Morin E."/>
            <person name="Murat C."/>
            <person name="Riley R."/>
            <person name="Ohm R."/>
            <person name="Sun H."/>
            <person name="Tunlid A."/>
            <person name="Henrissat B."/>
            <person name="Grigoriev I.V."/>
            <person name="Hibbett D.S."/>
            <person name="Martin F."/>
        </authorList>
    </citation>
    <scope>NUCLEOTIDE SEQUENCE [LARGE SCALE GENOMIC DNA]</scope>
    <source>
        <strain evidence="2">Foug A</strain>
    </source>
</reference>
<evidence type="ECO:0000313" key="1">
    <source>
        <dbReference type="EMBL" id="KIM53898.1"/>
    </source>
</evidence>
<dbReference type="InterPro" id="IPR012337">
    <property type="entry name" value="RNaseH-like_sf"/>
</dbReference>
<accession>A0A0C2YW97</accession>
<organism evidence="1 2">
    <name type="scientific">Scleroderma citrinum Foug A</name>
    <dbReference type="NCBI Taxonomy" id="1036808"/>
    <lineage>
        <taxon>Eukaryota</taxon>
        <taxon>Fungi</taxon>
        <taxon>Dikarya</taxon>
        <taxon>Basidiomycota</taxon>
        <taxon>Agaricomycotina</taxon>
        <taxon>Agaricomycetes</taxon>
        <taxon>Agaricomycetidae</taxon>
        <taxon>Boletales</taxon>
        <taxon>Sclerodermatineae</taxon>
        <taxon>Sclerodermataceae</taxon>
        <taxon>Scleroderma</taxon>
    </lineage>
</organism>
<name>A0A0C2YW97_9AGAM</name>
<reference evidence="1 2" key="1">
    <citation type="submission" date="2014-04" db="EMBL/GenBank/DDBJ databases">
        <authorList>
            <consortium name="DOE Joint Genome Institute"/>
            <person name="Kuo A."/>
            <person name="Kohler A."/>
            <person name="Nagy L.G."/>
            <person name="Floudas D."/>
            <person name="Copeland A."/>
            <person name="Barry K.W."/>
            <person name="Cichocki N."/>
            <person name="Veneault-Fourrey C."/>
            <person name="LaButti K."/>
            <person name="Lindquist E.A."/>
            <person name="Lipzen A."/>
            <person name="Lundell T."/>
            <person name="Morin E."/>
            <person name="Murat C."/>
            <person name="Sun H."/>
            <person name="Tunlid A."/>
            <person name="Henrissat B."/>
            <person name="Grigoriev I.V."/>
            <person name="Hibbett D.S."/>
            <person name="Martin F."/>
            <person name="Nordberg H.P."/>
            <person name="Cantor M.N."/>
            <person name="Hua S.X."/>
        </authorList>
    </citation>
    <scope>NUCLEOTIDE SEQUENCE [LARGE SCALE GENOMIC DNA]</scope>
    <source>
        <strain evidence="1 2">Foug A</strain>
    </source>
</reference>
<dbReference type="STRING" id="1036808.A0A0C2YW97"/>
<gene>
    <name evidence="1" type="ORF">SCLCIDRAFT_137924</name>
</gene>
<protein>
    <submittedName>
        <fullName evidence="1">Uncharacterized protein</fullName>
    </submittedName>
</protein>
<dbReference type="SUPFAM" id="SSF53098">
    <property type="entry name" value="Ribonuclease H-like"/>
    <property type="match status" value="1"/>
</dbReference>
<dbReference type="EMBL" id="KN822167">
    <property type="protein sequence ID" value="KIM53898.1"/>
    <property type="molecule type" value="Genomic_DNA"/>
</dbReference>